<dbReference type="EMBL" id="CP012600">
    <property type="protein sequence ID" value="ALC83101.1"/>
    <property type="molecule type" value="Genomic_DNA"/>
</dbReference>
<gene>
    <name evidence="2" type="ORF">AM592_17120</name>
</gene>
<protein>
    <recommendedName>
        <fullName evidence="1">GK1464-like domain-containing protein</fullName>
    </recommendedName>
</protein>
<sequence>MDYLSREQIINELQQSFEHYIDKFGIENVGIFEEEGQAERYYMGYTVKKDGKTFHIHIPYIKNNNGELAPINKEWTVESDDPKRDDVRGYKDLESIFREI</sequence>
<dbReference type="RefSeq" id="WP_053604933.1">
    <property type="nucleotide sequence ID" value="NZ_CP012600.1"/>
</dbReference>
<dbReference type="AlphaFoldDB" id="A0A0M5JH42"/>
<evidence type="ECO:0000259" key="1">
    <source>
        <dbReference type="Pfam" id="PF18681"/>
    </source>
</evidence>
<dbReference type="Proteomes" id="UP000067625">
    <property type="component" value="Chromosome"/>
</dbReference>
<dbReference type="PATRIC" id="fig|1441095.3.peg.3801"/>
<dbReference type="InterPro" id="IPR040915">
    <property type="entry name" value="GK1464-like_dom"/>
</dbReference>
<reference evidence="2 3" key="2">
    <citation type="journal article" date="2016" name="Int. J. Syst. Evol. Microbiol.">
        <title>Bacillus gobiensis sp. nov., isolated from a soil sample.</title>
        <authorList>
            <person name="Liu B."/>
            <person name="Liu G.H."/>
            <person name="Cetin S."/>
            <person name="Schumann P."/>
            <person name="Pan Z.Z."/>
            <person name="Chen Q.Q."/>
        </authorList>
    </citation>
    <scope>NUCLEOTIDE SEQUENCE [LARGE SCALE GENOMIC DNA]</scope>
    <source>
        <strain evidence="2 3">FJAT-4402</strain>
    </source>
</reference>
<proteinExistence type="predicted"/>
<dbReference type="SUPFAM" id="SSF143579">
    <property type="entry name" value="GK1464-like"/>
    <property type="match status" value="1"/>
</dbReference>
<organism evidence="2 3">
    <name type="scientific">Bacillus gobiensis</name>
    <dbReference type="NCBI Taxonomy" id="1441095"/>
    <lineage>
        <taxon>Bacteria</taxon>
        <taxon>Bacillati</taxon>
        <taxon>Bacillota</taxon>
        <taxon>Bacilli</taxon>
        <taxon>Bacillales</taxon>
        <taxon>Bacillaceae</taxon>
        <taxon>Bacillus</taxon>
    </lineage>
</organism>
<evidence type="ECO:0000313" key="2">
    <source>
        <dbReference type="EMBL" id="ALC83101.1"/>
    </source>
</evidence>
<name>A0A0M5JH42_9BACI</name>
<reference evidence="3" key="1">
    <citation type="submission" date="2015-08" db="EMBL/GenBank/DDBJ databases">
        <title>Genome sequencing project for genomic taxonomy and phylogenomics of Bacillus-like bacteria.</title>
        <authorList>
            <person name="Liu B."/>
            <person name="Wang J."/>
            <person name="Zhu Y."/>
            <person name="Liu G."/>
            <person name="Chen Q."/>
            <person name="Chen Z."/>
            <person name="Lan J."/>
            <person name="Che J."/>
            <person name="Ge C."/>
            <person name="Shi H."/>
            <person name="Pan Z."/>
            <person name="Liu X."/>
        </authorList>
    </citation>
    <scope>NUCLEOTIDE SEQUENCE [LARGE SCALE GENOMIC DNA]</scope>
    <source>
        <strain evidence="3">FJAT-4402</strain>
    </source>
</reference>
<accession>A0A0M5JH42</accession>
<keyword evidence="3" id="KW-1185">Reference proteome</keyword>
<dbReference type="Gene3D" id="3.30.70.1480">
    <property type="entry name" value="GK1464-like"/>
    <property type="match status" value="1"/>
</dbReference>
<dbReference type="Pfam" id="PF18681">
    <property type="entry name" value="DUF5634"/>
    <property type="match status" value="1"/>
</dbReference>
<feature type="domain" description="GK1464-like" evidence="1">
    <location>
        <begin position="3"/>
        <end position="100"/>
    </location>
</feature>
<dbReference type="OrthoDB" id="2968163at2"/>
<evidence type="ECO:0000313" key="3">
    <source>
        <dbReference type="Proteomes" id="UP000067625"/>
    </source>
</evidence>
<dbReference type="InterPro" id="IPR028990">
    <property type="entry name" value="GK1464-like"/>
</dbReference>